<evidence type="ECO:0000313" key="5">
    <source>
        <dbReference type="Proteomes" id="UP000838100"/>
    </source>
</evidence>
<proteinExistence type="inferred from homology"/>
<dbReference type="PANTHER" id="PTHR43000">
    <property type="entry name" value="DTDP-D-GLUCOSE 4,6-DEHYDRATASE-RELATED"/>
    <property type="match status" value="1"/>
</dbReference>
<dbReference type="Pfam" id="PF01370">
    <property type="entry name" value="Epimerase"/>
    <property type="match status" value="1"/>
</dbReference>
<dbReference type="CDD" id="cd05232">
    <property type="entry name" value="UDP_G4E_4_SDR_e"/>
    <property type="match status" value="1"/>
</dbReference>
<accession>A0ABM9AFQ3</accession>
<sequence>MNVLLTGDTGFVGSSLLQYDHANSYILFSEQSMILDGVAGKARITAAADYGNLFDGIEVVVHCAARVHVMDDQSADPLAAFRAVNTQGTVNLARQAAAAGVKRFIFISTIKVNGEFTEADQAFRHDDIAQPCDPYGLSKWEAEQSLMQLSNNSGMELVIIRPPLVYGKGVKGNFCALSRIACRGVPLPLGGINNRRSLVFVDNLADLIVTCLAHSEAAGETFLVSDGMDLSLSDLLINIAEANRQHLRLLPLPIFCRRLMTRIAPGIAQRLFTSLVVDISHTQKTLGWQPPFSVSYGLAKTV</sequence>
<protein>
    <submittedName>
        <fullName evidence="4">N-acetyl-alpha-D-glucosaminyl-diphospho-ditrans, octacis-undecaprenol 4-epimerase</fullName>
        <ecNumber evidence="4">5.1.3.26</ecNumber>
    </submittedName>
</protein>
<keyword evidence="4" id="KW-0413">Isomerase</keyword>
<keyword evidence="5" id="KW-1185">Reference proteome</keyword>
<reference evidence="4" key="1">
    <citation type="submission" date="2021-12" db="EMBL/GenBank/DDBJ databases">
        <authorList>
            <person name="Rodrigo-Torres L."/>
            <person name="Arahal R. D."/>
            <person name="Lucena T."/>
        </authorList>
    </citation>
    <scope>NUCLEOTIDE SEQUENCE</scope>
    <source>
        <strain evidence="4">CECT 8267</strain>
    </source>
</reference>
<feature type="domain" description="NAD-dependent epimerase/dehydratase" evidence="3">
    <location>
        <begin position="3"/>
        <end position="222"/>
    </location>
</feature>
<dbReference type="SUPFAM" id="SSF51735">
    <property type="entry name" value="NAD(P)-binding Rossmann-fold domains"/>
    <property type="match status" value="1"/>
</dbReference>
<comment type="similarity">
    <text evidence="2">Belongs to the NAD(P)-dependent epimerase/dehydratase family.</text>
</comment>
<dbReference type="InterPro" id="IPR001509">
    <property type="entry name" value="Epimerase_deHydtase"/>
</dbReference>
<evidence type="ECO:0000259" key="3">
    <source>
        <dbReference type="Pfam" id="PF01370"/>
    </source>
</evidence>
<evidence type="ECO:0000256" key="2">
    <source>
        <dbReference type="ARBA" id="ARBA00007637"/>
    </source>
</evidence>
<organism evidence="4 5">
    <name type="scientific">Sinobacterium norvegicum</name>
    <dbReference type="NCBI Taxonomy" id="1641715"/>
    <lineage>
        <taxon>Bacteria</taxon>
        <taxon>Pseudomonadati</taxon>
        <taxon>Pseudomonadota</taxon>
        <taxon>Gammaproteobacteria</taxon>
        <taxon>Cellvibrionales</taxon>
        <taxon>Spongiibacteraceae</taxon>
        <taxon>Sinobacterium</taxon>
    </lineage>
</organism>
<dbReference type="Gene3D" id="3.40.50.720">
    <property type="entry name" value="NAD(P)-binding Rossmann-like Domain"/>
    <property type="match status" value="1"/>
</dbReference>
<dbReference type="Proteomes" id="UP000838100">
    <property type="component" value="Unassembled WGS sequence"/>
</dbReference>
<dbReference type="EC" id="5.1.3.26" evidence="4"/>
<comment type="pathway">
    <text evidence="1">Bacterial outer membrane biogenesis; LPS O-antigen biosynthesis.</text>
</comment>
<dbReference type="GO" id="GO:0016853">
    <property type="term" value="F:isomerase activity"/>
    <property type="evidence" value="ECO:0007669"/>
    <property type="project" value="UniProtKB-KW"/>
</dbReference>
<gene>
    <name evidence="4" type="primary">gnu</name>
    <name evidence="4" type="ORF">SIN8267_02141</name>
</gene>
<dbReference type="RefSeq" id="WP_237444723.1">
    <property type="nucleotide sequence ID" value="NZ_CAKLPX010000002.1"/>
</dbReference>
<dbReference type="InterPro" id="IPR036291">
    <property type="entry name" value="NAD(P)-bd_dom_sf"/>
</dbReference>
<dbReference type="EMBL" id="CAKLPX010000002">
    <property type="protein sequence ID" value="CAH0992026.1"/>
    <property type="molecule type" value="Genomic_DNA"/>
</dbReference>
<evidence type="ECO:0000313" key="4">
    <source>
        <dbReference type="EMBL" id="CAH0992026.1"/>
    </source>
</evidence>
<comment type="caution">
    <text evidence="4">The sequence shown here is derived from an EMBL/GenBank/DDBJ whole genome shotgun (WGS) entry which is preliminary data.</text>
</comment>
<name>A0ABM9AFQ3_9GAMM</name>
<evidence type="ECO:0000256" key="1">
    <source>
        <dbReference type="ARBA" id="ARBA00005125"/>
    </source>
</evidence>